<dbReference type="InterPro" id="IPR018764">
    <property type="entry name" value="RskA_C"/>
</dbReference>
<keyword evidence="1" id="KW-0732">Signal</keyword>
<dbReference type="OrthoDB" id="1115036at2"/>
<sequence>MKKGHLKTFALAFMALAFTACDNDDEPVAQNGALTLNIQGLEDLGSEAVYEGWLITPSGPVSTGIFTVNGSGALSQSQFSLDQEILDAGSTFVLTIEPANDADPAPSKIHILAGDFSSTSADLNISHAAALGNDFSTAAGQFILATPSTETMDDETSGIWWLDPSGPTATLTLPTLPEGWVYEGWAVINGTPVSSGTFTSISGADSGEPFKGAGGTPPFPGEDFVANAPSGMTFPTNLQGGAGVISIEPFPDNSPAPFTLKPLVGQIAADAPVHSLLDMGQNLSFPTGTVSK</sequence>
<evidence type="ECO:0000256" key="1">
    <source>
        <dbReference type="SAM" id="SignalP"/>
    </source>
</evidence>
<gene>
    <name evidence="3" type="ORF">DJ013_19355</name>
</gene>
<dbReference type="AlphaFoldDB" id="A0A2Z4GFP2"/>
<feature type="chain" id="PRO_5016410718" description="Anti-sigma K factor RskA C-terminal domain-containing protein" evidence="1">
    <location>
        <begin position="23"/>
        <end position="292"/>
    </location>
</feature>
<proteinExistence type="predicted"/>
<protein>
    <recommendedName>
        <fullName evidence="2">Anti-sigma K factor RskA C-terminal domain-containing protein</fullName>
    </recommendedName>
</protein>
<evidence type="ECO:0000259" key="2">
    <source>
        <dbReference type="Pfam" id="PF10099"/>
    </source>
</evidence>
<evidence type="ECO:0000313" key="3">
    <source>
        <dbReference type="EMBL" id="AWW00210.1"/>
    </source>
</evidence>
<name>A0A2Z4GFP2_9BACT</name>
<dbReference type="Proteomes" id="UP000249873">
    <property type="component" value="Chromosome"/>
</dbReference>
<dbReference type="PROSITE" id="PS51257">
    <property type="entry name" value="PROKAR_LIPOPROTEIN"/>
    <property type="match status" value="1"/>
</dbReference>
<accession>A0A2Z4GFP2</accession>
<reference evidence="3 4" key="1">
    <citation type="submission" date="2018-05" db="EMBL/GenBank/DDBJ databases">
        <title>Complete genome sequence of Arcticibacterium luteifluviistationis SM1504T, a cytophagaceae bacterium isolated from Arctic surface seawater.</title>
        <authorList>
            <person name="Li Y."/>
            <person name="Qin Q.-L."/>
        </authorList>
    </citation>
    <scope>NUCLEOTIDE SEQUENCE [LARGE SCALE GENOMIC DNA]</scope>
    <source>
        <strain evidence="3 4">SM1504</strain>
    </source>
</reference>
<keyword evidence="4" id="KW-1185">Reference proteome</keyword>
<dbReference type="EMBL" id="CP029480">
    <property type="protein sequence ID" value="AWW00210.1"/>
    <property type="molecule type" value="Genomic_DNA"/>
</dbReference>
<dbReference type="Pfam" id="PF10099">
    <property type="entry name" value="RskA_C"/>
    <property type="match status" value="1"/>
</dbReference>
<organism evidence="3 4">
    <name type="scientific">Arcticibacterium luteifluviistationis</name>
    <dbReference type="NCBI Taxonomy" id="1784714"/>
    <lineage>
        <taxon>Bacteria</taxon>
        <taxon>Pseudomonadati</taxon>
        <taxon>Bacteroidota</taxon>
        <taxon>Cytophagia</taxon>
        <taxon>Cytophagales</taxon>
        <taxon>Leadbetterellaceae</taxon>
        <taxon>Arcticibacterium</taxon>
    </lineage>
</organism>
<feature type="signal peptide" evidence="1">
    <location>
        <begin position="1"/>
        <end position="22"/>
    </location>
</feature>
<dbReference type="KEGG" id="als:DJ013_19355"/>
<evidence type="ECO:0000313" key="4">
    <source>
        <dbReference type="Proteomes" id="UP000249873"/>
    </source>
</evidence>
<dbReference type="RefSeq" id="WP_111373577.1">
    <property type="nucleotide sequence ID" value="NZ_CP029480.1"/>
</dbReference>
<feature type="domain" description="Anti-sigma K factor RskA C-terminal" evidence="2">
    <location>
        <begin position="30"/>
        <end position="107"/>
    </location>
</feature>
<dbReference type="GO" id="GO:0005886">
    <property type="term" value="C:plasma membrane"/>
    <property type="evidence" value="ECO:0007669"/>
    <property type="project" value="InterPro"/>
</dbReference>